<protein>
    <submittedName>
        <fullName evidence="2">Uncharacterized protein</fullName>
    </submittedName>
</protein>
<feature type="chain" id="PRO_5038978952" evidence="1">
    <location>
        <begin position="37"/>
        <end position="163"/>
    </location>
</feature>
<dbReference type="KEGG" id="cwo:Cwoe_1130"/>
<sequence precursor="true">MTGRGTSGWRRAACAASVAAAALATTVGPGAGGATAQPTANAARTLNITEAVNLRLVRKSGSTLYQRGTATGTLPGTVTARFEVSVTRVTGSVTFYPSSGGSLTVNVSGRPTSAGTVAEFSGTMAVRSGTGRYARAVGSGTFTGSVNRRSWATTVNARARLTY</sequence>
<dbReference type="Proteomes" id="UP000008229">
    <property type="component" value="Chromosome"/>
</dbReference>
<keyword evidence="3" id="KW-1185">Reference proteome</keyword>
<dbReference type="AlphaFoldDB" id="D3FDI7"/>
<keyword evidence="1" id="KW-0732">Signal</keyword>
<proteinExistence type="predicted"/>
<gene>
    <name evidence="2" type="ordered locus">Cwoe_1130</name>
</gene>
<reference evidence="3" key="2">
    <citation type="submission" date="2010-01" db="EMBL/GenBank/DDBJ databases">
        <title>The complete genome of Conexibacter woesei DSM 14684.</title>
        <authorList>
            <consortium name="US DOE Joint Genome Institute (JGI-PGF)"/>
            <person name="Lucas S."/>
            <person name="Copeland A."/>
            <person name="Lapidus A."/>
            <person name="Glavina del Rio T."/>
            <person name="Dalin E."/>
            <person name="Tice H."/>
            <person name="Bruce D."/>
            <person name="Goodwin L."/>
            <person name="Pitluck S."/>
            <person name="Kyrpides N."/>
            <person name="Mavromatis K."/>
            <person name="Ivanova N."/>
            <person name="Mikhailova N."/>
            <person name="Chertkov O."/>
            <person name="Brettin T."/>
            <person name="Detter J.C."/>
            <person name="Han C."/>
            <person name="Larimer F."/>
            <person name="Land M."/>
            <person name="Hauser L."/>
            <person name="Markowitz V."/>
            <person name="Cheng J.-F."/>
            <person name="Hugenholtz P."/>
            <person name="Woyke T."/>
            <person name="Wu D."/>
            <person name="Pukall R."/>
            <person name="Steenblock K."/>
            <person name="Schneider S."/>
            <person name="Klenk H.-P."/>
            <person name="Eisen J.A."/>
        </authorList>
    </citation>
    <scope>NUCLEOTIDE SEQUENCE [LARGE SCALE GENOMIC DNA]</scope>
    <source>
        <strain evidence="3">DSM 14684 / CIP 108061 / JCM 11494 / NBRC 100937 / ID131577</strain>
    </source>
</reference>
<evidence type="ECO:0000313" key="3">
    <source>
        <dbReference type="Proteomes" id="UP000008229"/>
    </source>
</evidence>
<dbReference type="EMBL" id="CP001854">
    <property type="protein sequence ID" value="ADB49561.1"/>
    <property type="molecule type" value="Genomic_DNA"/>
</dbReference>
<evidence type="ECO:0000256" key="1">
    <source>
        <dbReference type="SAM" id="SignalP"/>
    </source>
</evidence>
<feature type="signal peptide" evidence="1">
    <location>
        <begin position="1"/>
        <end position="36"/>
    </location>
</feature>
<evidence type="ECO:0000313" key="2">
    <source>
        <dbReference type="EMBL" id="ADB49561.1"/>
    </source>
</evidence>
<accession>D3FDI7</accession>
<dbReference type="HOGENOM" id="CLU_137821_0_0_11"/>
<organism evidence="2 3">
    <name type="scientific">Conexibacter woesei (strain DSM 14684 / CCUG 47730 / CIP 108061 / JCM 11494 / NBRC 100937 / ID131577)</name>
    <dbReference type="NCBI Taxonomy" id="469383"/>
    <lineage>
        <taxon>Bacteria</taxon>
        <taxon>Bacillati</taxon>
        <taxon>Actinomycetota</taxon>
        <taxon>Thermoleophilia</taxon>
        <taxon>Solirubrobacterales</taxon>
        <taxon>Conexibacteraceae</taxon>
        <taxon>Conexibacter</taxon>
    </lineage>
</organism>
<dbReference type="STRING" id="469383.Cwoe_1130"/>
<name>D3FDI7_CONWI</name>
<reference evidence="2 3" key="1">
    <citation type="journal article" date="2010" name="Stand. Genomic Sci.">
        <title>Complete genome sequence of Conexibacter woesei type strain (ID131577).</title>
        <authorList>
            <person name="Pukall R."/>
            <person name="Lapidus A."/>
            <person name="Glavina Del Rio T."/>
            <person name="Copeland A."/>
            <person name="Tice H."/>
            <person name="Cheng J.-F."/>
            <person name="Lucas S."/>
            <person name="Chen F."/>
            <person name="Nolan M."/>
            <person name="Bruce D."/>
            <person name="Goodwin L."/>
            <person name="Pitluck S."/>
            <person name="Mavromatis K."/>
            <person name="Ivanova N."/>
            <person name="Ovchinnikova G."/>
            <person name="Pati A."/>
            <person name="Chen A."/>
            <person name="Palaniappan K."/>
            <person name="Land M."/>
            <person name="Hauser L."/>
            <person name="Chang Y.-J."/>
            <person name="Jeffries C.D."/>
            <person name="Chain P."/>
            <person name="Meincke L."/>
            <person name="Sims D."/>
            <person name="Brettin T."/>
            <person name="Detter J.C."/>
            <person name="Rohde M."/>
            <person name="Goeker M."/>
            <person name="Bristow J."/>
            <person name="Eisen J.A."/>
            <person name="Markowitz V."/>
            <person name="Kyrpides N.C."/>
            <person name="Klenk H.-P."/>
            <person name="Hugenholtz P."/>
        </authorList>
    </citation>
    <scope>NUCLEOTIDE SEQUENCE [LARGE SCALE GENOMIC DNA]</scope>
    <source>
        <strain evidence="3">DSM 14684 / CIP 108061 / JCM 11494 / NBRC 100937 / ID131577</strain>
    </source>
</reference>